<evidence type="ECO:0000313" key="2">
    <source>
        <dbReference type="Proteomes" id="UP000189674"/>
    </source>
</evidence>
<dbReference type="KEGG" id="alus:STSP2_03141"/>
<dbReference type="AlphaFoldDB" id="A0A1U9NPT9"/>
<accession>A0A1U9NPT9</accession>
<organism evidence="1 2">
    <name type="scientific">Anaerohalosphaera lusitana</name>
    <dbReference type="NCBI Taxonomy" id="1936003"/>
    <lineage>
        <taxon>Bacteria</taxon>
        <taxon>Pseudomonadati</taxon>
        <taxon>Planctomycetota</taxon>
        <taxon>Phycisphaerae</taxon>
        <taxon>Sedimentisphaerales</taxon>
        <taxon>Anaerohalosphaeraceae</taxon>
        <taxon>Anaerohalosphaera</taxon>
    </lineage>
</organism>
<reference evidence="2" key="1">
    <citation type="submission" date="2017-02" db="EMBL/GenBank/DDBJ databases">
        <title>Comparative genomics and description of representatives of a novel lineage of planctomycetes thriving in anoxic sediments.</title>
        <authorList>
            <person name="Spring S."/>
            <person name="Bunk B."/>
            <person name="Sproer C."/>
        </authorList>
    </citation>
    <scope>NUCLEOTIDE SEQUENCE [LARGE SCALE GENOMIC DNA]</scope>
    <source>
        <strain evidence="2">ST-NAGAB-D1</strain>
    </source>
</reference>
<dbReference type="EMBL" id="CP019791">
    <property type="protein sequence ID" value="AQT69941.1"/>
    <property type="molecule type" value="Genomic_DNA"/>
</dbReference>
<dbReference type="STRING" id="1936003.STSP2_03141"/>
<evidence type="ECO:0000313" key="1">
    <source>
        <dbReference type="EMBL" id="AQT69941.1"/>
    </source>
</evidence>
<sequence length="114" mass="12756">MRDGDIKKYERRVVFGSGELFGVWRIDLNDQGAPDKQEAQRIEQLTGESTAWRCGDRIMTRITCPYRSNAKWSSRESCSTSCAFFHVEQCGVGTKAAKCGDHVIGFIDDEDGTA</sequence>
<keyword evidence="2" id="KW-1185">Reference proteome</keyword>
<dbReference type="Proteomes" id="UP000189674">
    <property type="component" value="Chromosome"/>
</dbReference>
<protein>
    <submittedName>
        <fullName evidence="1">Uncharacterized protein</fullName>
    </submittedName>
</protein>
<proteinExistence type="predicted"/>
<name>A0A1U9NPT9_9BACT</name>
<gene>
    <name evidence="1" type="ORF">STSP2_03141</name>
</gene>
<dbReference type="RefSeq" id="WP_146663577.1">
    <property type="nucleotide sequence ID" value="NZ_CP019791.1"/>
</dbReference>